<sequence length="169" mass="19455">MDEVIYTTATNFKQERSQIVSKMVGLAGVISSIIDYPTKTLLLEVSKIARDQMLNENIKPDYGAFRVQLFKIFFRKSRIFKNQEVSNDSEAQPTAPTTSAVKWKEVMLALKAFLAVFAKFSSPKLCLESQKFVRSIMRCCYRAIQNFKDWPCPVYRHTKIISYFLMSPG</sequence>
<evidence type="ECO:0000313" key="1">
    <source>
        <dbReference type="Proteomes" id="UP000887574"/>
    </source>
</evidence>
<proteinExistence type="predicted"/>
<organism evidence="1 2">
    <name type="scientific">Ditylenchus dipsaci</name>
    <dbReference type="NCBI Taxonomy" id="166011"/>
    <lineage>
        <taxon>Eukaryota</taxon>
        <taxon>Metazoa</taxon>
        <taxon>Ecdysozoa</taxon>
        <taxon>Nematoda</taxon>
        <taxon>Chromadorea</taxon>
        <taxon>Rhabditida</taxon>
        <taxon>Tylenchina</taxon>
        <taxon>Tylenchomorpha</taxon>
        <taxon>Sphaerularioidea</taxon>
        <taxon>Anguinidae</taxon>
        <taxon>Anguininae</taxon>
        <taxon>Ditylenchus</taxon>
    </lineage>
</organism>
<dbReference type="AlphaFoldDB" id="A0A915DH00"/>
<accession>A0A915DH00</accession>
<evidence type="ECO:0000313" key="2">
    <source>
        <dbReference type="WBParaSite" id="jg19148"/>
    </source>
</evidence>
<protein>
    <submittedName>
        <fullName evidence="2">Uncharacterized protein</fullName>
    </submittedName>
</protein>
<dbReference type="WBParaSite" id="jg19148">
    <property type="protein sequence ID" value="jg19148"/>
    <property type="gene ID" value="jg19148"/>
</dbReference>
<name>A0A915DH00_9BILA</name>
<reference evidence="2" key="1">
    <citation type="submission" date="2022-11" db="UniProtKB">
        <authorList>
            <consortium name="WormBaseParasite"/>
        </authorList>
    </citation>
    <scope>IDENTIFICATION</scope>
</reference>
<keyword evidence="1" id="KW-1185">Reference proteome</keyword>
<dbReference type="Proteomes" id="UP000887574">
    <property type="component" value="Unplaced"/>
</dbReference>